<feature type="region of interest" description="Disordered" evidence="2">
    <location>
        <begin position="213"/>
        <end position="238"/>
    </location>
</feature>
<evidence type="ECO:0000313" key="4">
    <source>
        <dbReference type="Proteomes" id="UP000734854"/>
    </source>
</evidence>
<accession>A0A8J5G4K0</accession>
<reference evidence="3 4" key="1">
    <citation type="submission" date="2020-08" db="EMBL/GenBank/DDBJ databases">
        <title>Plant Genome Project.</title>
        <authorList>
            <person name="Zhang R.-G."/>
        </authorList>
    </citation>
    <scope>NUCLEOTIDE SEQUENCE [LARGE SCALE GENOMIC DNA]</scope>
    <source>
        <tissue evidence="3">Rhizome</tissue>
    </source>
</reference>
<evidence type="ECO:0000256" key="1">
    <source>
        <dbReference type="SAM" id="Coils"/>
    </source>
</evidence>
<gene>
    <name evidence="3" type="ORF">ZIOFF_052790</name>
</gene>
<dbReference type="Proteomes" id="UP000734854">
    <property type="component" value="Unassembled WGS sequence"/>
</dbReference>
<feature type="compositionally biased region" description="Basic and acidic residues" evidence="2">
    <location>
        <begin position="23"/>
        <end position="32"/>
    </location>
</feature>
<evidence type="ECO:0000313" key="3">
    <source>
        <dbReference type="EMBL" id="KAG6491439.1"/>
    </source>
</evidence>
<feature type="region of interest" description="Disordered" evidence="2">
    <location>
        <begin position="22"/>
        <end position="119"/>
    </location>
</feature>
<organism evidence="3 4">
    <name type="scientific">Zingiber officinale</name>
    <name type="common">Ginger</name>
    <name type="synonym">Amomum zingiber</name>
    <dbReference type="NCBI Taxonomy" id="94328"/>
    <lineage>
        <taxon>Eukaryota</taxon>
        <taxon>Viridiplantae</taxon>
        <taxon>Streptophyta</taxon>
        <taxon>Embryophyta</taxon>
        <taxon>Tracheophyta</taxon>
        <taxon>Spermatophyta</taxon>
        <taxon>Magnoliopsida</taxon>
        <taxon>Liliopsida</taxon>
        <taxon>Zingiberales</taxon>
        <taxon>Zingiberaceae</taxon>
        <taxon>Zingiber</taxon>
    </lineage>
</organism>
<name>A0A8J5G4K0_ZINOF</name>
<evidence type="ECO:0000256" key="2">
    <source>
        <dbReference type="SAM" id="MobiDB-lite"/>
    </source>
</evidence>
<keyword evidence="4" id="KW-1185">Reference proteome</keyword>
<protein>
    <submittedName>
        <fullName evidence="3">Uncharacterized protein</fullName>
    </submittedName>
</protein>
<proteinExistence type="predicted"/>
<keyword evidence="1" id="KW-0175">Coiled coil</keyword>
<sequence>MSSALPAVPTRSVLEEMLAALKLSDEKPKDEPPALPARPTLKRRPPSTKNNLKFKIESVPAEVSSKDTHFTEKASPESSELSNGVIEQGRAEKVVHSGEEDLGSHEEDTEKSHTSQKLDHVEQLQKFELPEIDMKQQEMAPALRLEAIEKEVDDVKEELRQKEGENVALSQKVQEYQKKCSVCEEKMHSMEDMYQKQIQTLKMALDAAQKNLSVDDKAKQRMSDETPTTYRPVNDANDKSNNAVYQLAKEFEKQKQVFEDDARGLCNVKSSPGQPEFSRKSYEDLRKLKAQYASWKKEYNTRLHDAKKALRELAKSEGEKTSRRWWCKRRIIRNRISLCC</sequence>
<feature type="coiled-coil region" evidence="1">
    <location>
        <begin position="145"/>
        <end position="211"/>
    </location>
</feature>
<dbReference type="AlphaFoldDB" id="A0A8J5G4K0"/>
<feature type="compositionally biased region" description="Basic and acidic residues" evidence="2">
    <location>
        <begin position="213"/>
        <end position="224"/>
    </location>
</feature>
<comment type="caution">
    <text evidence="3">The sequence shown here is derived from an EMBL/GenBank/DDBJ whole genome shotgun (WGS) entry which is preliminary data.</text>
</comment>
<feature type="compositionally biased region" description="Basic and acidic residues" evidence="2">
    <location>
        <begin position="64"/>
        <end position="75"/>
    </location>
</feature>
<dbReference type="EMBL" id="JACMSC010000014">
    <property type="protein sequence ID" value="KAG6491439.1"/>
    <property type="molecule type" value="Genomic_DNA"/>
</dbReference>
<feature type="compositionally biased region" description="Basic and acidic residues" evidence="2">
    <location>
        <begin position="89"/>
        <end position="119"/>
    </location>
</feature>